<dbReference type="Pfam" id="PF05134">
    <property type="entry name" value="T2SSL"/>
    <property type="match status" value="1"/>
</dbReference>
<dbReference type="EMBL" id="UOFX01000017">
    <property type="protein sequence ID" value="VAX06774.1"/>
    <property type="molecule type" value="Genomic_DNA"/>
</dbReference>
<comment type="subcellular location">
    <subcellularLocation>
        <location evidence="1">Cell inner membrane</location>
        <topology evidence="1">Single-pass membrane protein</topology>
    </subcellularLocation>
</comment>
<dbReference type="InterPro" id="IPR024230">
    <property type="entry name" value="GspL_cyto_dom"/>
</dbReference>
<evidence type="ECO:0000256" key="8">
    <source>
        <dbReference type="ARBA" id="ARBA00023136"/>
    </source>
</evidence>
<dbReference type="Gene3D" id="3.30.1360.100">
    <property type="entry name" value="General secretion pathway protein M, EpsM"/>
    <property type="match status" value="1"/>
</dbReference>
<dbReference type="InterPro" id="IPR007812">
    <property type="entry name" value="T2SS_protein-GspL"/>
</dbReference>
<evidence type="ECO:0000313" key="12">
    <source>
        <dbReference type="EMBL" id="VAX06774.1"/>
    </source>
</evidence>
<gene>
    <name evidence="12" type="ORF">MNBD_GAMMA26-1245</name>
</gene>
<evidence type="ECO:0000256" key="7">
    <source>
        <dbReference type="ARBA" id="ARBA00022989"/>
    </source>
</evidence>
<keyword evidence="2" id="KW-0813">Transport</keyword>
<dbReference type="InterPro" id="IPR043129">
    <property type="entry name" value="ATPase_NBD"/>
</dbReference>
<reference evidence="12" key="1">
    <citation type="submission" date="2018-06" db="EMBL/GenBank/DDBJ databases">
        <authorList>
            <person name="Zhirakovskaya E."/>
        </authorList>
    </citation>
    <scope>NUCLEOTIDE SEQUENCE</scope>
</reference>
<organism evidence="12">
    <name type="scientific">hydrothermal vent metagenome</name>
    <dbReference type="NCBI Taxonomy" id="652676"/>
    <lineage>
        <taxon>unclassified sequences</taxon>
        <taxon>metagenomes</taxon>
        <taxon>ecological metagenomes</taxon>
    </lineage>
</organism>
<evidence type="ECO:0000259" key="10">
    <source>
        <dbReference type="Pfam" id="PF05134"/>
    </source>
</evidence>
<name>A0A3B1B434_9ZZZZ</name>
<evidence type="ECO:0000256" key="2">
    <source>
        <dbReference type="ARBA" id="ARBA00022448"/>
    </source>
</evidence>
<evidence type="ECO:0000256" key="5">
    <source>
        <dbReference type="ARBA" id="ARBA00022692"/>
    </source>
</evidence>
<dbReference type="Pfam" id="PF12693">
    <property type="entry name" value="GspL_C"/>
    <property type="match status" value="1"/>
</dbReference>
<dbReference type="SUPFAM" id="SSF53067">
    <property type="entry name" value="Actin-like ATPase domain"/>
    <property type="match status" value="1"/>
</dbReference>
<feature type="transmembrane region" description="Helical" evidence="9">
    <location>
        <begin position="255"/>
        <end position="276"/>
    </location>
</feature>
<keyword evidence="5 9" id="KW-0812">Transmembrane</keyword>
<dbReference type="NCBIfam" id="TIGR01709">
    <property type="entry name" value="typeII_sec_gspL"/>
    <property type="match status" value="1"/>
</dbReference>
<keyword evidence="6" id="KW-0653">Protein transport</keyword>
<evidence type="ECO:0000256" key="4">
    <source>
        <dbReference type="ARBA" id="ARBA00022519"/>
    </source>
</evidence>
<keyword evidence="3" id="KW-1003">Cell membrane</keyword>
<dbReference type="CDD" id="cd24017">
    <property type="entry name" value="ASKHA_T2SSL_N"/>
    <property type="match status" value="1"/>
</dbReference>
<keyword evidence="7 9" id="KW-1133">Transmembrane helix</keyword>
<dbReference type="AlphaFoldDB" id="A0A3B1B434"/>
<evidence type="ECO:0000259" key="11">
    <source>
        <dbReference type="Pfam" id="PF12693"/>
    </source>
</evidence>
<evidence type="ECO:0000256" key="9">
    <source>
        <dbReference type="SAM" id="Phobius"/>
    </source>
</evidence>
<accession>A0A3B1B434</accession>
<dbReference type="Gene3D" id="3.30.420.380">
    <property type="match status" value="1"/>
</dbReference>
<evidence type="ECO:0008006" key="13">
    <source>
        <dbReference type="Google" id="ProtNLM"/>
    </source>
</evidence>
<feature type="domain" description="GspL periplasmic" evidence="11">
    <location>
        <begin position="256"/>
        <end position="374"/>
    </location>
</feature>
<dbReference type="GO" id="GO:0005886">
    <property type="term" value="C:plasma membrane"/>
    <property type="evidence" value="ECO:0007669"/>
    <property type="project" value="UniProtKB-SubCell"/>
</dbReference>
<evidence type="ECO:0000256" key="6">
    <source>
        <dbReference type="ARBA" id="ARBA00022927"/>
    </source>
</evidence>
<evidence type="ECO:0000256" key="1">
    <source>
        <dbReference type="ARBA" id="ARBA00004377"/>
    </source>
</evidence>
<dbReference type="GO" id="GO:0009276">
    <property type="term" value="C:Gram-negative-bacterium-type cell wall"/>
    <property type="evidence" value="ECO:0007669"/>
    <property type="project" value="InterPro"/>
</dbReference>
<protein>
    <recommendedName>
        <fullName evidence="13">Type II secretion system protein L</fullName>
    </recommendedName>
</protein>
<dbReference type="GO" id="GO:0015628">
    <property type="term" value="P:protein secretion by the type II secretion system"/>
    <property type="evidence" value="ECO:0007669"/>
    <property type="project" value="InterPro"/>
</dbReference>
<dbReference type="InterPro" id="IPR025691">
    <property type="entry name" value="GspL_pp_dom"/>
</dbReference>
<evidence type="ECO:0000256" key="3">
    <source>
        <dbReference type="ARBA" id="ARBA00022475"/>
    </source>
</evidence>
<keyword evidence="8 9" id="KW-0472">Membrane</keyword>
<proteinExistence type="predicted"/>
<dbReference type="GO" id="GO:0015627">
    <property type="term" value="C:type II protein secretion system complex"/>
    <property type="evidence" value="ECO:0007669"/>
    <property type="project" value="InterPro"/>
</dbReference>
<keyword evidence="4" id="KW-0997">Cell inner membrane</keyword>
<feature type="domain" description="GspL cytoplasmic actin-ATPase-like" evidence="10">
    <location>
        <begin position="32"/>
        <end position="246"/>
    </location>
</feature>
<sequence length="408" mass="44671">MKPVLYIYAAASGAEKLDPAKTWCWFTNEAALQYGSAEQLQQAATRLTESDRIVLVLPSEDVLLTSVDIPAKQATQIRQAAPFAIEEQLACDPAKLHIVAQRNTVTGKVDIAGVERLFLQTCLEQLESLGIQPQQAIADIFILPAPAPGTLILSKQPDTERVLLRWDTHQGTAMPTALLADWLPLFLREQDESAITKLLIARDDQQATLLEPELGDVSALEVEQLILDKNPDTSAGINLLSGEFRTNAQRSAQPGWYRSLVLLAVALSLFIITAFVDISRDNKQLKNLNTAIEKTFREAFPKVQRIEDPMIQARQQLALLGGGKTLSSGFLTRMNELAGALKPQSAVQINSLDYRNNKLEVKLHAANIGELEALAMRIREKGGVAILSSASLGKLGVDARLLLEDPSQ</sequence>
<dbReference type="PIRSF" id="PIRSF015761">
    <property type="entry name" value="Protein_L"/>
    <property type="match status" value="1"/>
</dbReference>